<comment type="caution">
    <text evidence="6">The sequence shown here is derived from an EMBL/GenBank/DDBJ whole genome shotgun (WGS) entry which is preliminary data.</text>
</comment>
<dbReference type="SUPFAM" id="SSF53448">
    <property type="entry name" value="Nucleotide-diphospho-sugar transferases"/>
    <property type="match status" value="1"/>
</dbReference>
<evidence type="ECO:0000313" key="6">
    <source>
        <dbReference type="EMBL" id="RAP77402.1"/>
    </source>
</evidence>
<dbReference type="PANTHER" id="PTHR43179">
    <property type="entry name" value="RHAMNOSYLTRANSFERASE WBBL"/>
    <property type="match status" value="1"/>
</dbReference>
<dbReference type="RefSeq" id="WP_112880525.1">
    <property type="nucleotide sequence ID" value="NZ_QLUW01000001.1"/>
</dbReference>
<keyword evidence="7" id="KW-1185">Reference proteome</keyword>
<keyword evidence="3" id="KW-0328">Glycosyltransferase</keyword>
<evidence type="ECO:0000256" key="1">
    <source>
        <dbReference type="ARBA" id="ARBA00004776"/>
    </source>
</evidence>
<comment type="pathway">
    <text evidence="1">Cell wall biogenesis; cell wall polysaccharide biosynthesis.</text>
</comment>
<dbReference type="EMBL" id="QLUW01000001">
    <property type="protein sequence ID" value="RAP77402.1"/>
    <property type="molecule type" value="Genomic_DNA"/>
</dbReference>
<dbReference type="PANTHER" id="PTHR43179:SF12">
    <property type="entry name" value="GALACTOFURANOSYLTRANSFERASE GLFT2"/>
    <property type="match status" value="1"/>
</dbReference>
<accession>A0A328U5P8</accession>
<keyword evidence="4 6" id="KW-0808">Transferase</keyword>
<proteinExistence type="inferred from homology"/>
<organism evidence="6 7">
    <name type="scientific">Paenibacillus montanisoli</name>
    <dbReference type="NCBI Taxonomy" id="2081970"/>
    <lineage>
        <taxon>Bacteria</taxon>
        <taxon>Bacillati</taxon>
        <taxon>Bacillota</taxon>
        <taxon>Bacilli</taxon>
        <taxon>Bacillales</taxon>
        <taxon>Paenibacillaceae</taxon>
        <taxon>Paenibacillus</taxon>
    </lineage>
</organism>
<dbReference type="Pfam" id="PF00535">
    <property type="entry name" value="Glycos_transf_2"/>
    <property type="match status" value="1"/>
</dbReference>
<dbReference type="InterPro" id="IPR001173">
    <property type="entry name" value="Glyco_trans_2-like"/>
</dbReference>
<protein>
    <submittedName>
        <fullName evidence="6">Glycosyltransferase family 2 protein</fullName>
    </submittedName>
</protein>
<evidence type="ECO:0000256" key="4">
    <source>
        <dbReference type="ARBA" id="ARBA00022679"/>
    </source>
</evidence>
<sequence>MNGMVGMTSIIIPNCNGLSLLQDAIAAIRLHTDRHETPYELIVVDNGSLDGTCRWCIREGITCLSLAENKGFQFACNRGLRAAAGDYLLLLNNDVTVSAGWLPALLHTLNSREDVGMVGPVSNFASGRQQVPSPFSEMEARSESMLRVVGFCLLIKRSLYNRIGELDERFSPSHYCLRARMHGFHLLMCHDVLVHHQGGADIKRSDSG</sequence>
<evidence type="ECO:0000256" key="3">
    <source>
        <dbReference type="ARBA" id="ARBA00022676"/>
    </source>
</evidence>
<comment type="similarity">
    <text evidence="2">Belongs to the glycosyltransferase 2 family.</text>
</comment>
<gene>
    <name evidence="6" type="ORF">DL346_02650</name>
</gene>
<dbReference type="Proteomes" id="UP000249260">
    <property type="component" value="Unassembled WGS sequence"/>
</dbReference>
<dbReference type="OrthoDB" id="8936324at2"/>
<name>A0A328U5P8_9BACL</name>
<dbReference type="InterPro" id="IPR029044">
    <property type="entry name" value="Nucleotide-diphossugar_trans"/>
</dbReference>
<reference evidence="6 7" key="1">
    <citation type="submission" date="2018-06" db="EMBL/GenBank/DDBJ databases">
        <title>Paenibacillus montanisoli sp. nov., isolated from mountain area soil.</title>
        <authorList>
            <person name="Wu M."/>
        </authorList>
    </citation>
    <scope>NUCLEOTIDE SEQUENCE [LARGE SCALE GENOMIC DNA]</scope>
    <source>
        <strain evidence="6 7">RA17</strain>
    </source>
</reference>
<dbReference type="Gene3D" id="3.90.550.10">
    <property type="entry name" value="Spore Coat Polysaccharide Biosynthesis Protein SpsA, Chain A"/>
    <property type="match status" value="1"/>
</dbReference>
<feature type="domain" description="Glycosyltransferase 2-like" evidence="5">
    <location>
        <begin position="9"/>
        <end position="160"/>
    </location>
</feature>
<dbReference type="GO" id="GO:0016757">
    <property type="term" value="F:glycosyltransferase activity"/>
    <property type="evidence" value="ECO:0007669"/>
    <property type="project" value="UniProtKB-KW"/>
</dbReference>
<evidence type="ECO:0000259" key="5">
    <source>
        <dbReference type="Pfam" id="PF00535"/>
    </source>
</evidence>
<evidence type="ECO:0000313" key="7">
    <source>
        <dbReference type="Proteomes" id="UP000249260"/>
    </source>
</evidence>
<evidence type="ECO:0000256" key="2">
    <source>
        <dbReference type="ARBA" id="ARBA00006739"/>
    </source>
</evidence>
<dbReference type="AlphaFoldDB" id="A0A328U5P8"/>